<dbReference type="PANTHER" id="PTHR40396:SF1">
    <property type="entry name" value="ATPASE AAA-TYPE CORE DOMAIN-CONTAINING PROTEIN"/>
    <property type="match status" value="1"/>
</dbReference>
<evidence type="ECO:0000259" key="1">
    <source>
        <dbReference type="Pfam" id="PF13304"/>
    </source>
</evidence>
<evidence type="ECO:0000313" key="3">
    <source>
        <dbReference type="Proteomes" id="UP000019322"/>
    </source>
</evidence>
<dbReference type="RefSeq" id="WP_038533033.1">
    <property type="nucleotide sequence ID" value="NZ_CP007201.1"/>
</dbReference>
<dbReference type="SUPFAM" id="SSF52540">
    <property type="entry name" value="P-loop containing nucleoside triphosphate hydrolases"/>
    <property type="match status" value="1"/>
</dbReference>
<dbReference type="Pfam" id="PF13304">
    <property type="entry name" value="AAA_21"/>
    <property type="match status" value="1"/>
</dbReference>
<evidence type="ECO:0000313" key="2">
    <source>
        <dbReference type="EMBL" id="AHJ12232.1"/>
    </source>
</evidence>
<reference evidence="2 3" key="1">
    <citation type="journal article" date="2014" name="Environ. Microbiol.">
        <title>Insights into organohalide respiration and the versatile catabolism of Sulfurospirillum multivorans gained from comparative genomics and physiological studies.</title>
        <authorList>
            <person name="Goris T."/>
            <person name="Schubert T."/>
            <person name="Gadkari J."/>
            <person name="Wubet T."/>
            <person name="Tarkka M."/>
            <person name="Buscot F."/>
            <person name="Adrian L."/>
            <person name="Diekert G."/>
        </authorList>
    </citation>
    <scope>NUCLEOTIDE SEQUENCE [LARGE SCALE GENOMIC DNA]</scope>
    <source>
        <strain evidence="3">DM 12446 / JCM 15788 / NBRC 109480</strain>
    </source>
</reference>
<dbReference type="GO" id="GO:0005524">
    <property type="term" value="F:ATP binding"/>
    <property type="evidence" value="ECO:0007669"/>
    <property type="project" value="InterPro"/>
</dbReference>
<gene>
    <name evidence="2" type="ORF">SMUL_0965</name>
</gene>
<protein>
    <recommendedName>
        <fullName evidence="1">ATPase AAA-type core domain-containing protein</fullName>
    </recommendedName>
</protein>
<sequence>MLVQFSVDNYRSIKDKVTLSMMTSTKDKERCFKIRNYELLNSAVIYGANASGKSNVLSAMSFMKNVVLNKMKVIQSTDTLPHDPFKLNTATQDASSTFEIIFFIGTAKYRYGFEMDTTTVYAEWLYADEKGKEAKLFYREADEEEYVNPSFKEGYQFFDKKNLKINISKNQLFLWKCDQNDGEISKSILNWFKYINIINGISHDGYINYTMQQMEHEDFRTEIIKFVKTADIGLEDIQLEETDIPKDMLEKLMALEKLKENNIEVINFKQVAINTYHRKFDEQNNAVGREVFELDKEESLGTRKFFKMSAPILNTLQEGKILAIDELDASLHPMLTMHLIKLFHDPKVNTKNAQLIFTTHDTNLLKPHLFRRDQIWFTEKDVYGSTHLNALAEFKDVRKDADFEKEYIQGKYGAIPYLGKFEF</sequence>
<dbReference type="InterPro" id="IPR003959">
    <property type="entry name" value="ATPase_AAA_core"/>
</dbReference>
<dbReference type="KEGG" id="smul:SMUL_0965"/>
<proteinExistence type="predicted"/>
<dbReference type="GO" id="GO:0016887">
    <property type="term" value="F:ATP hydrolysis activity"/>
    <property type="evidence" value="ECO:0007669"/>
    <property type="project" value="InterPro"/>
</dbReference>
<dbReference type="PANTHER" id="PTHR40396">
    <property type="entry name" value="ATPASE-LIKE PROTEIN"/>
    <property type="match status" value="1"/>
</dbReference>
<dbReference type="InterPro" id="IPR027417">
    <property type="entry name" value="P-loop_NTPase"/>
</dbReference>
<dbReference type="Proteomes" id="UP000019322">
    <property type="component" value="Chromosome"/>
</dbReference>
<organism evidence="2 3">
    <name type="scientific">Sulfurospirillum multivorans (strain DM 12446 / JCM 15788 / NBRC 109480)</name>
    <dbReference type="NCBI Taxonomy" id="1150621"/>
    <lineage>
        <taxon>Bacteria</taxon>
        <taxon>Pseudomonadati</taxon>
        <taxon>Campylobacterota</taxon>
        <taxon>Epsilonproteobacteria</taxon>
        <taxon>Campylobacterales</taxon>
        <taxon>Sulfurospirillaceae</taxon>
        <taxon>Sulfurospirillum</taxon>
    </lineage>
</organism>
<dbReference type="AlphaFoldDB" id="A0AA86AMC2"/>
<name>A0AA86AMC2_SULMK</name>
<dbReference type="Gene3D" id="3.40.50.300">
    <property type="entry name" value="P-loop containing nucleotide triphosphate hydrolases"/>
    <property type="match status" value="1"/>
</dbReference>
<accession>A0AA86AMC2</accession>
<dbReference type="EMBL" id="CP007201">
    <property type="protein sequence ID" value="AHJ12232.1"/>
    <property type="molecule type" value="Genomic_DNA"/>
</dbReference>
<feature type="domain" description="ATPase AAA-type core" evidence="1">
    <location>
        <begin position="43"/>
        <end position="365"/>
    </location>
</feature>